<dbReference type="Proteomes" id="UP001238088">
    <property type="component" value="Unassembled WGS sequence"/>
</dbReference>
<dbReference type="EMBL" id="JAUSUB010000001">
    <property type="protein sequence ID" value="MDQ0268257.1"/>
    <property type="molecule type" value="Genomic_DNA"/>
</dbReference>
<keyword evidence="2" id="KW-1185">Reference proteome</keyword>
<proteinExistence type="predicted"/>
<evidence type="ECO:0000313" key="1">
    <source>
        <dbReference type="EMBL" id="MDQ0268257.1"/>
    </source>
</evidence>
<evidence type="ECO:0000313" key="2">
    <source>
        <dbReference type="Proteomes" id="UP001238088"/>
    </source>
</evidence>
<accession>A0ABU0AAH4</accession>
<name>A0ABU0AAH4_9BACI</name>
<dbReference type="RefSeq" id="WP_307470866.1">
    <property type="nucleotide sequence ID" value="NZ_JAUSUB010000001.1"/>
</dbReference>
<comment type="caution">
    <text evidence="1">The sequence shown here is derived from an EMBL/GenBank/DDBJ whole genome shotgun (WGS) entry which is preliminary data.</text>
</comment>
<organism evidence="1 2">
    <name type="scientific">Cytobacillus purgationiresistens</name>
    <dbReference type="NCBI Taxonomy" id="863449"/>
    <lineage>
        <taxon>Bacteria</taxon>
        <taxon>Bacillati</taxon>
        <taxon>Bacillota</taxon>
        <taxon>Bacilli</taxon>
        <taxon>Bacillales</taxon>
        <taxon>Bacillaceae</taxon>
        <taxon>Cytobacillus</taxon>
    </lineage>
</organism>
<gene>
    <name evidence="1" type="ORF">J2S17_000126</name>
</gene>
<reference evidence="1 2" key="1">
    <citation type="submission" date="2023-07" db="EMBL/GenBank/DDBJ databases">
        <title>Genomic Encyclopedia of Type Strains, Phase IV (KMG-IV): sequencing the most valuable type-strain genomes for metagenomic binning, comparative biology and taxonomic classification.</title>
        <authorList>
            <person name="Goeker M."/>
        </authorList>
    </citation>
    <scope>NUCLEOTIDE SEQUENCE [LARGE SCALE GENOMIC DNA]</scope>
    <source>
        <strain evidence="1 2">DSM 23494</strain>
    </source>
</reference>
<sequence>MWKGDVYEVKLKEFVPEDMIDGIIGEVETKPNEMTGNYYGNASNHFPKGTEYFFIIDTPPHIRYRYKER</sequence>
<protein>
    <submittedName>
        <fullName evidence="1">Uncharacterized protein</fullName>
    </submittedName>
</protein>